<organism evidence="2 3">
    <name type="scientific">Photobacterium toruni</name>
    <dbReference type="NCBI Taxonomy" id="1935446"/>
    <lineage>
        <taxon>Bacteria</taxon>
        <taxon>Pseudomonadati</taxon>
        <taxon>Pseudomonadota</taxon>
        <taxon>Gammaproteobacteria</taxon>
        <taxon>Vibrionales</taxon>
        <taxon>Vibrionaceae</taxon>
        <taxon>Photobacterium</taxon>
    </lineage>
</organism>
<dbReference type="SUPFAM" id="SSF56219">
    <property type="entry name" value="DNase I-like"/>
    <property type="match status" value="1"/>
</dbReference>
<dbReference type="InterPro" id="IPR005135">
    <property type="entry name" value="Endo/exonuclease/phosphatase"/>
</dbReference>
<dbReference type="RefSeq" id="WP_306341379.1">
    <property type="nucleotide sequence ID" value="NZ_AP024854.1"/>
</dbReference>
<dbReference type="InterPro" id="IPR036691">
    <property type="entry name" value="Endo/exonu/phosph_ase_sf"/>
</dbReference>
<name>A0A1T4PH30_9GAMM</name>
<evidence type="ECO:0000313" key="3">
    <source>
        <dbReference type="Proteomes" id="UP000191116"/>
    </source>
</evidence>
<dbReference type="Gene3D" id="3.60.10.10">
    <property type="entry name" value="Endonuclease/exonuclease/phosphatase"/>
    <property type="match status" value="1"/>
</dbReference>
<protein>
    <recommendedName>
        <fullName evidence="1">Endonuclease/exonuclease/phosphatase domain-containing protein</fullName>
    </recommendedName>
</protein>
<dbReference type="Pfam" id="PF03372">
    <property type="entry name" value="Exo_endo_phos"/>
    <property type="match status" value="1"/>
</dbReference>
<dbReference type="GO" id="GO:0003824">
    <property type="term" value="F:catalytic activity"/>
    <property type="evidence" value="ECO:0007669"/>
    <property type="project" value="InterPro"/>
</dbReference>
<dbReference type="Proteomes" id="UP000191116">
    <property type="component" value="Unassembled WGS sequence"/>
</dbReference>
<evidence type="ECO:0000259" key="1">
    <source>
        <dbReference type="Pfam" id="PF03372"/>
    </source>
</evidence>
<feature type="domain" description="Endonuclease/exonuclease/phosphatase" evidence="1">
    <location>
        <begin position="17"/>
        <end position="364"/>
    </location>
</feature>
<accession>A0A1T4PH30</accession>
<proteinExistence type="predicted"/>
<dbReference type="EMBL" id="FUWP01000002">
    <property type="protein sequence ID" value="SJZ90637.1"/>
    <property type="molecule type" value="Genomic_DNA"/>
</dbReference>
<reference evidence="2 3" key="1">
    <citation type="submission" date="2017-02" db="EMBL/GenBank/DDBJ databases">
        <authorList>
            <person name="Peterson S.W."/>
        </authorList>
    </citation>
    <scope>NUCLEOTIDE SEQUENCE [LARGE SCALE GENOMIC DNA]</scope>
    <source>
        <strain evidence="2 3">CECT 9189</strain>
    </source>
</reference>
<dbReference type="AlphaFoldDB" id="A0A1T4PH30"/>
<sequence length="378" mass="42504">MKSVSNRNQSLRVAMFNISMSDSEPEKILALTANPNITRLRRLAAIIQHIAPDVILLCEFDHLGAGGDDGSLANFCNNYLAVSQYNQTLIDYPYRLCPATNTGLLCGTDLNNDGMMTLPEDGMGFGHFHGNFGFVLLSKYPIQENNIRSWQHMRWSSMPNALIPRDFYSIEAINILRLSSKNHLIIPIQYESHVINLVCSHPTPPVFDGPERRNAKRNHDEIQLLCDIIDNAAYLEDDAGNTGGLQPEQLFVVLGDLNADVVDGDGLKTPIKHLLGHPRIHQQVSHGIFTPKSIGSREYRPWQRRKGRNNEWTHLGGMRLDYVLPSSNFTIVSSGVFWPEKDHPLRQLVLDDKGREKPTAGSDHRLVWVDITCPEPSL</sequence>
<evidence type="ECO:0000313" key="2">
    <source>
        <dbReference type="EMBL" id="SJZ90637.1"/>
    </source>
</evidence>
<gene>
    <name evidence="2" type="ORF">CZ814_00819</name>
</gene>